<organism evidence="1 2">
    <name type="scientific">Persea americana</name>
    <name type="common">Avocado</name>
    <dbReference type="NCBI Taxonomy" id="3435"/>
    <lineage>
        <taxon>Eukaryota</taxon>
        <taxon>Viridiplantae</taxon>
        <taxon>Streptophyta</taxon>
        <taxon>Embryophyta</taxon>
        <taxon>Tracheophyta</taxon>
        <taxon>Spermatophyta</taxon>
        <taxon>Magnoliopsida</taxon>
        <taxon>Magnoliidae</taxon>
        <taxon>Laurales</taxon>
        <taxon>Lauraceae</taxon>
        <taxon>Persea</taxon>
    </lineage>
</organism>
<comment type="caution">
    <text evidence="1">The sequence shown here is derived from an EMBL/GenBank/DDBJ whole genome shotgun (WGS) entry which is preliminary data.</text>
</comment>
<protein>
    <submittedName>
        <fullName evidence="1">Uncharacterized protein</fullName>
    </submittedName>
</protein>
<keyword evidence="2" id="KW-1185">Reference proteome</keyword>
<proteinExistence type="predicted"/>
<dbReference type="Proteomes" id="UP001234297">
    <property type="component" value="Chromosome 5"/>
</dbReference>
<sequence length="104" mass="11669">MPHQNCRDTLEMTGEEDLRRSVVFSGLAPLSLSLSLKSLIFRRRAVFERLTQLSSPVEKIKLSKASRNRHHQVEIALVMVTLKIRPTGSSLSLHPLGISRSFCG</sequence>
<evidence type="ECO:0000313" key="1">
    <source>
        <dbReference type="EMBL" id="KAJ8639791.1"/>
    </source>
</evidence>
<evidence type="ECO:0000313" key="2">
    <source>
        <dbReference type="Proteomes" id="UP001234297"/>
    </source>
</evidence>
<reference evidence="1 2" key="1">
    <citation type="journal article" date="2022" name="Hortic Res">
        <title>A haplotype resolved chromosomal level avocado genome allows analysis of novel avocado genes.</title>
        <authorList>
            <person name="Nath O."/>
            <person name="Fletcher S.J."/>
            <person name="Hayward A."/>
            <person name="Shaw L.M."/>
            <person name="Masouleh A.K."/>
            <person name="Furtado A."/>
            <person name="Henry R.J."/>
            <person name="Mitter N."/>
        </authorList>
    </citation>
    <scope>NUCLEOTIDE SEQUENCE [LARGE SCALE GENOMIC DNA]</scope>
    <source>
        <strain evidence="2">cv. Hass</strain>
    </source>
</reference>
<dbReference type="EMBL" id="CM056813">
    <property type="protein sequence ID" value="KAJ8639791.1"/>
    <property type="molecule type" value="Genomic_DNA"/>
</dbReference>
<gene>
    <name evidence="1" type="ORF">MRB53_016485</name>
</gene>
<name>A0ACC2M1X8_PERAE</name>
<accession>A0ACC2M1X8</accession>